<evidence type="ECO:0000313" key="5">
    <source>
        <dbReference type="Proteomes" id="UP000269097"/>
    </source>
</evidence>
<dbReference type="InterPro" id="IPR054363">
    <property type="entry name" value="GH95_cat"/>
</dbReference>
<name>A0A3G3K641_9BACL</name>
<dbReference type="InterPro" id="IPR016518">
    <property type="entry name" value="Alpha-L-fucosidase"/>
</dbReference>
<dbReference type="Gene3D" id="1.50.10.10">
    <property type="match status" value="1"/>
</dbReference>
<evidence type="ECO:0000313" key="4">
    <source>
        <dbReference type="EMBL" id="AYQ75239.1"/>
    </source>
</evidence>
<dbReference type="PANTHER" id="PTHR31084">
    <property type="entry name" value="ALPHA-L-FUCOSIDASE 2"/>
    <property type="match status" value="1"/>
</dbReference>
<feature type="domain" description="Glycosyl hydrolase family 95 N-terminal" evidence="1">
    <location>
        <begin position="6"/>
        <end position="243"/>
    </location>
</feature>
<evidence type="ECO:0000259" key="1">
    <source>
        <dbReference type="Pfam" id="PF14498"/>
    </source>
</evidence>
<dbReference type="PANTHER" id="PTHR31084:SF0">
    <property type="entry name" value="ALPHA-L-FUCOSIDASE 2"/>
    <property type="match status" value="1"/>
</dbReference>
<dbReference type="GO" id="GO:0004560">
    <property type="term" value="F:alpha-L-fucosidase activity"/>
    <property type="evidence" value="ECO:0007669"/>
    <property type="project" value="InterPro"/>
</dbReference>
<gene>
    <name evidence="4" type="ORF">EAV92_23445</name>
</gene>
<dbReference type="AlphaFoldDB" id="A0A3G3K641"/>
<accession>A0A3G3K641</accession>
<dbReference type="EMBL" id="CP033433">
    <property type="protein sequence ID" value="AYQ75239.1"/>
    <property type="molecule type" value="Genomic_DNA"/>
</dbReference>
<dbReference type="InterPro" id="IPR008928">
    <property type="entry name" value="6-hairpin_glycosidase_sf"/>
</dbReference>
<dbReference type="PIRSF" id="PIRSF007663">
    <property type="entry name" value="UCP007663"/>
    <property type="match status" value="1"/>
</dbReference>
<dbReference type="InterPro" id="IPR012341">
    <property type="entry name" value="6hp_glycosidase-like_sf"/>
</dbReference>
<sequence>MGETKLRYDGPADKWAQGLPVGNGRLGAVIYGGADRETWSVTESTYWSGKPERTPAKMNGKADLEEMRRCFFAGDYARGEELAGQLLQPEKGNFGTNLPLCAVHLTFGHIGGKLQRELDLEDAAVRLSYEAGGTAYCRETFATHADGVLVSRIRSDGPDKVSFTLRLEAETERFEAWPDGDTLAFSGQATERIHSDGECGVSCRGVVMITASGGTVAIGGNGIAVRNAEEAVIWLSVATDYGQDGELWADEAERRLRDAVAKGFARVKEDHLADYRPLFGRVSLDLGDAGRTGLPLDHRLRLLREDAGDDPGLYELFFQYGRYLMIAGSREDSPLPLHLQGIWNDGEANRMAWSCDYHLDVNTEMNYYPTEACNLAESHVPLMRFVERLAEAGREAARDFYGSEGWVAHVFTNAWGFSAPGWHYSWGLNVTGGLWIAAQLREHYEYNLDGVFLKETAYPVLKEAALFFLDYMTVHPVHGWLVTGPSNSPENSFYADASASSSYALSMGSTMDQQLVRDLFDFCLSAAERLRVDTEFQERLRRAIVQLPPLQIGRKGQLQEWLEDYGEAQPDHRHLAHLWALYPGSQITPEETPDLAEAARVTLDNRMRGEGLEDVEFTLALFAASYARLGDAEKARDSLSYLVGQLCFDNLLTYSKPGIAGAETNIFVVDGNFGGTSAIAEMLLQSRAGDIHLLPAMPAGWPTGRFTGLRAKGNAEVSAAWENGELTEAVIRPFSTLRTRLRYGGRTVTLELEPGREYAVDRDLRITER</sequence>
<evidence type="ECO:0000259" key="3">
    <source>
        <dbReference type="Pfam" id="PF22124"/>
    </source>
</evidence>
<keyword evidence="5" id="KW-1185">Reference proteome</keyword>
<dbReference type="GO" id="GO:0005975">
    <property type="term" value="P:carbohydrate metabolic process"/>
    <property type="evidence" value="ECO:0007669"/>
    <property type="project" value="InterPro"/>
</dbReference>
<dbReference type="InterPro" id="IPR027414">
    <property type="entry name" value="GH95_N_dom"/>
</dbReference>
<protein>
    <submittedName>
        <fullName evidence="4">Glycoside hydrolase family 95 protein</fullName>
    </submittedName>
</protein>
<dbReference type="Pfam" id="PF14498">
    <property type="entry name" value="Glyco_hyd_65N_2"/>
    <property type="match status" value="1"/>
</dbReference>
<proteinExistence type="predicted"/>
<dbReference type="Proteomes" id="UP000269097">
    <property type="component" value="Chromosome"/>
</dbReference>
<dbReference type="SUPFAM" id="SSF48208">
    <property type="entry name" value="Six-hairpin glycosidases"/>
    <property type="match status" value="1"/>
</dbReference>
<feature type="domain" description="Glycosyl hydrolase family 95 catalytic" evidence="3">
    <location>
        <begin position="264"/>
        <end position="683"/>
    </location>
</feature>
<feature type="domain" description="Alpha fucosidase A-like C-terminal" evidence="2">
    <location>
        <begin position="685"/>
        <end position="745"/>
    </location>
</feature>
<dbReference type="Pfam" id="PF22124">
    <property type="entry name" value="Glyco_hydro_95_cat"/>
    <property type="match status" value="1"/>
</dbReference>
<evidence type="ECO:0000259" key="2">
    <source>
        <dbReference type="Pfam" id="PF21307"/>
    </source>
</evidence>
<reference evidence="4 5" key="1">
    <citation type="submission" date="2018-10" db="EMBL/GenBank/DDBJ databases">
        <title>Genome Sequence of Cohnella sp.</title>
        <authorList>
            <person name="Srinivasan S."/>
            <person name="Kim M.K."/>
        </authorList>
    </citation>
    <scope>NUCLEOTIDE SEQUENCE [LARGE SCALE GENOMIC DNA]</scope>
    <source>
        <strain evidence="4 5">18JY8-7</strain>
    </source>
</reference>
<dbReference type="KEGG" id="coh:EAV92_23445"/>
<keyword evidence="4" id="KW-0378">Hydrolase</keyword>
<dbReference type="Pfam" id="PF21307">
    <property type="entry name" value="Glyco_hydro_95_C"/>
    <property type="match status" value="1"/>
</dbReference>
<dbReference type="RefSeq" id="WP_123043320.1">
    <property type="nucleotide sequence ID" value="NZ_CP033433.1"/>
</dbReference>
<dbReference type="InterPro" id="IPR049053">
    <property type="entry name" value="AFCA-like_C"/>
</dbReference>
<organism evidence="4 5">
    <name type="scientific">Cohnella candidum</name>
    <dbReference type="NCBI Taxonomy" id="2674991"/>
    <lineage>
        <taxon>Bacteria</taxon>
        <taxon>Bacillati</taxon>
        <taxon>Bacillota</taxon>
        <taxon>Bacilli</taxon>
        <taxon>Bacillales</taxon>
        <taxon>Paenibacillaceae</taxon>
        <taxon>Cohnella</taxon>
    </lineage>
</organism>